<dbReference type="Gene3D" id="1.10.357.10">
    <property type="entry name" value="Tetracycline Repressor, domain 2"/>
    <property type="match status" value="1"/>
</dbReference>
<proteinExistence type="predicted"/>
<dbReference type="InterPro" id="IPR041347">
    <property type="entry name" value="MftR_C"/>
</dbReference>
<dbReference type="PROSITE" id="PS50977">
    <property type="entry name" value="HTH_TETR_2"/>
    <property type="match status" value="1"/>
</dbReference>
<feature type="domain" description="HTH tetR-type" evidence="5">
    <location>
        <begin position="11"/>
        <end position="71"/>
    </location>
</feature>
<evidence type="ECO:0000259" key="5">
    <source>
        <dbReference type="PROSITE" id="PS50977"/>
    </source>
</evidence>
<dbReference type="InterPro" id="IPR001647">
    <property type="entry name" value="HTH_TetR"/>
</dbReference>
<dbReference type="InterPro" id="IPR009057">
    <property type="entry name" value="Homeodomain-like_sf"/>
</dbReference>
<accession>A0ABU0PM84</accession>
<comment type="caution">
    <text evidence="6">The sequence shown here is derived from an EMBL/GenBank/DDBJ whole genome shotgun (WGS) entry which is preliminary data.</text>
</comment>
<organism evidence="6 7">
    <name type="scientific">Pseudarthrobacter siccitolerans</name>
    <dbReference type="NCBI Taxonomy" id="861266"/>
    <lineage>
        <taxon>Bacteria</taxon>
        <taxon>Bacillati</taxon>
        <taxon>Actinomycetota</taxon>
        <taxon>Actinomycetes</taxon>
        <taxon>Micrococcales</taxon>
        <taxon>Micrococcaceae</taxon>
        <taxon>Pseudarthrobacter</taxon>
    </lineage>
</organism>
<evidence type="ECO:0000313" key="7">
    <source>
        <dbReference type="Proteomes" id="UP001236806"/>
    </source>
</evidence>
<reference evidence="6 7" key="1">
    <citation type="submission" date="2023-07" db="EMBL/GenBank/DDBJ databases">
        <title>Comparative genomics of wheat-associated soil bacteria to identify genetic determinants of phenazine resistance.</title>
        <authorList>
            <person name="Mouncey N."/>
        </authorList>
    </citation>
    <scope>NUCLEOTIDE SEQUENCE [LARGE SCALE GENOMIC DNA]</scope>
    <source>
        <strain evidence="6 7">W1I3</strain>
    </source>
</reference>
<sequence length="197" mass="21687">MKMGIRERTRELVKAELATAILAVFIERGYAAVTVDDAARAVGISRATFFRYFGSKEDVVVASVESAKIDYLAGIEAMPAGQRSSGWGLLRAAIEPVVQAATQEPESLRARLRLIASEPALKSRLRERRAANTDALSAALSKHMDDDLSARVLATAGLAAVDIAWEEWTPREDADFRTIVNNIFERLETACQDHQKR</sequence>
<dbReference type="Pfam" id="PF17754">
    <property type="entry name" value="TetR_C_14"/>
    <property type="match status" value="1"/>
</dbReference>
<protein>
    <submittedName>
        <fullName evidence="6">AcrR family transcriptional regulator</fullName>
    </submittedName>
</protein>
<dbReference type="SUPFAM" id="SSF46689">
    <property type="entry name" value="Homeodomain-like"/>
    <property type="match status" value="1"/>
</dbReference>
<dbReference type="PANTHER" id="PTHR30055">
    <property type="entry name" value="HTH-TYPE TRANSCRIPTIONAL REGULATOR RUTR"/>
    <property type="match status" value="1"/>
</dbReference>
<evidence type="ECO:0000313" key="6">
    <source>
        <dbReference type="EMBL" id="MDQ0675085.1"/>
    </source>
</evidence>
<dbReference type="Gene3D" id="1.10.10.60">
    <property type="entry name" value="Homeodomain-like"/>
    <property type="match status" value="1"/>
</dbReference>
<keyword evidence="1" id="KW-0805">Transcription regulation</keyword>
<dbReference type="Pfam" id="PF00440">
    <property type="entry name" value="TetR_N"/>
    <property type="match status" value="1"/>
</dbReference>
<feature type="DNA-binding region" description="H-T-H motif" evidence="4">
    <location>
        <begin position="34"/>
        <end position="53"/>
    </location>
</feature>
<name>A0ABU0PM84_9MICC</name>
<keyword evidence="3" id="KW-0804">Transcription</keyword>
<keyword evidence="2 4" id="KW-0238">DNA-binding</keyword>
<evidence type="ECO:0000256" key="1">
    <source>
        <dbReference type="ARBA" id="ARBA00023015"/>
    </source>
</evidence>
<dbReference type="PANTHER" id="PTHR30055:SF238">
    <property type="entry name" value="MYCOFACTOCIN BIOSYNTHESIS TRANSCRIPTIONAL REGULATOR MFTR-RELATED"/>
    <property type="match status" value="1"/>
</dbReference>
<dbReference type="EMBL" id="JAUSXB010000001">
    <property type="protein sequence ID" value="MDQ0675085.1"/>
    <property type="molecule type" value="Genomic_DNA"/>
</dbReference>
<dbReference type="InterPro" id="IPR050109">
    <property type="entry name" value="HTH-type_TetR-like_transc_reg"/>
</dbReference>
<evidence type="ECO:0000256" key="2">
    <source>
        <dbReference type="ARBA" id="ARBA00023125"/>
    </source>
</evidence>
<evidence type="ECO:0000256" key="3">
    <source>
        <dbReference type="ARBA" id="ARBA00023163"/>
    </source>
</evidence>
<keyword evidence="7" id="KW-1185">Reference proteome</keyword>
<gene>
    <name evidence="6" type="ORF">QFZ36_002646</name>
</gene>
<dbReference type="PRINTS" id="PR00455">
    <property type="entry name" value="HTHTETR"/>
</dbReference>
<dbReference type="Proteomes" id="UP001236806">
    <property type="component" value="Unassembled WGS sequence"/>
</dbReference>
<evidence type="ECO:0000256" key="4">
    <source>
        <dbReference type="PROSITE-ProRule" id="PRU00335"/>
    </source>
</evidence>